<accession>A0ABY0RCZ1</accession>
<dbReference type="InterPro" id="IPR036388">
    <property type="entry name" value="WH-like_DNA-bd_sf"/>
</dbReference>
<reference evidence="6 7" key="1">
    <citation type="submission" date="2016-10" db="EMBL/GenBank/DDBJ databases">
        <authorList>
            <person name="Varghese N."/>
            <person name="Submissions S."/>
        </authorList>
    </citation>
    <scope>NUCLEOTIDE SEQUENCE [LARGE SCALE GENOMIC DNA]</scope>
    <source>
        <strain evidence="6 7">BS2776</strain>
    </source>
</reference>
<dbReference type="InterPro" id="IPR000847">
    <property type="entry name" value="LysR_HTH_N"/>
</dbReference>
<dbReference type="SUPFAM" id="SSF53850">
    <property type="entry name" value="Periplasmic binding protein-like II"/>
    <property type="match status" value="1"/>
</dbReference>
<dbReference type="RefSeq" id="WP_060550333.1">
    <property type="nucleotide sequence ID" value="NZ_JYLI01000026.1"/>
</dbReference>
<organism evidence="6 7">
    <name type="scientific">Pseudomonas poae</name>
    <dbReference type="NCBI Taxonomy" id="200451"/>
    <lineage>
        <taxon>Bacteria</taxon>
        <taxon>Pseudomonadati</taxon>
        <taxon>Pseudomonadota</taxon>
        <taxon>Gammaproteobacteria</taxon>
        <taxon>Pseudomonadales</taxon>
        <taxon>Pseudomonadaceae</taxon>
        <taxon>Pseudomonas</taxon>
    </lineage>
</organism>
<dbReference type="PROSITE" id="PS50931">
    <property type="entry name" value="HTH_LYSR"/>
    <property type="match status" value="1"/>
</dbReference>
<dbReference type="PANTHER" id="PTHR30346">
    <property type="entry name" value="TRANSCRIPTIONAL DUAL REGULATOR HCAR-RELATED"/>
    <property type="match status" value="1"/>
</dbReference>
<dbReference type="InterPro" id="IPR036390">
    <property type="entry name" value="WH_DNA-bd_sf"/>
</dbReference>
<dbReference type="Pfam" id="PF03466">
    <property type="entry name" value="LysR_substrate"/>
    <property type="match status" value="1"/>
</dbReference>
<evidence type="ECO:0000256" key="1">
    <source>
        <dbReference type="ARBA" id="ARBA00009437"/>
    </source>
</evidence>
<dbReference type="InterPro" id="IPR005119">
    <property type="entry name" value="LysR_subst-bd"/>
</dbReference>
<dbReference type="SUPFAM" id="SSF46785">
    <property type="entry name" value="Winged helix' DNA-binding domain"/>
    <property type="match status" value="1"/>
</dbReference>
<keyword evidence="2" id="KW-0805">Transcription regulation</keyword>
<evidence type="ECO:0000259" key="5">
    <source>
        <dbReference type="PROSITE" id="PS50931"/>
    </source>
</evidence>
<dbReference type="CDD" id="cd08414">
    <property type="entry name" value="PBP2_LTTR_aromatics_like"/>
    <property type="match status" value="1"/>
</dbReference>
<dbReference type="Proteomes" id="UP000181903">
    <property type="component" value="Chromosome I"/>
</dbReference>
<dbReference type="EMBL" id="LT629706">
    <property type="protein sequence ID" value="SDN69044.1"/>
    <property type="molecule type" value="Genomic_DNA"/>
</dbReference>
<evidence type="ECO:0000256" key="4">
    <source>
        <dbReference type="ARBA" id="ARBA00023163"/>
    </source>
</evidence>
<keyword evidence="4" id="KW-0804">Transcription</keyword>
<dbReference type="PRINTS" id="PR00039">
    <property type="entry name" value="HTHLYSR"/>
</dbReference>
<proteinExistence type="inferred from homology"/>
<sequence>MDTKKLLLAVRLGETLHFGKAAEIENMAQSGLSAQIAKLESELGFRLFVRANRTVALTEAGEIFIKKARVILADMHNSIVECKALADNKRSVLRIGMFGDQAAEYTHPMFALFQRLNPDIRLVFIELQMTNQVQSLVGGLVDVVLMRIPTHDARLEYVELFKEPRVAVVPATHALASLGALTVADLLDKPFAIPAEGAPSDLISYWSLADVRNEPSKVAAMVKTIPEVISAVAYGGAFDTFPSSLTKAYNHPGIRYIPIDDASLSAMSLATLQGNRSPGVRALRYCAEQTFEVSFSQ</sequence>
<evidence type="ECO:0000313" key="7">
    <source>
        <dbReference type="Proteomes" id="UP000181903"/>
    </source>
</evidence>
<dbReference type="Gene3D" id="1.10.10.10">
    <property type="entry name" value="Winged helix-like DNA-binding domain superfamily/Winged helix DNA-binding domain"/>
    <property type="match status" value="1"/>
</dbReference>
<comment type="similarity">
    <text evidence="1">Belongs to the LysR transcriptional regulatory family.</text>
</comment>
<protein>
    <submittedName>
        <fullName evidence="6">DNA-binding transcriptional regulator, LysR family</fullName>
    </submittedName>
</protein>
<keyword evidence="7" id="KW-1185">Reference proteome</keyword>
<feature type="domain" description="HTH lysR-type" evidence="5">
    <location>
        <begin position="1"/>
        <end position="58"/>
    </location>
</feature>
<dbReference type="GO" id="GO:0003677">
    <property type="term" value="F:DNA binding"/>
    <property type="evidence" value="ECO:0007669"/>
    <property type="project" value="UniProtKB-KW"/>
</dbReference>
<evidence type="ECO:0000256" key="3">
    <source>
        <dbReference type="ARBA" id="ARBA00023125"/>
    </source>
</evidence>
<name>A0ABY0RCZ1_9PSED</name>
<dbReference type="Pfam" id="PF00126">
    <property type="entry name" value="HTH_1"/>
    <property type="match status" value="1"/>
</dbReference>
<dbReference type="PANTHER" id="PTHR30346:SF0">
    <property type="entry name" value="HCA OPERON TRANSCRIPTIONAL ACTIVATOR HCAR"/>
    <property type="match status" value="1"/>
</dbReference>
<evidence type="ECO:0000256" key="2">
    <source>
        <dbReference type="ARBA" id="ARBA00023015"/>
    </source>
</evidence>
<keyword evidence="3 6" id="KW-0238">DNA-binding</keyword>
<dbReference type="Gene3D" id="3.40.190.10">
    <property type="entry name" value="Periplasmic binding protein-like II"/>
    <property type="match status" value="2"/>
</dbReference>
<gene>
    <name evidence="6" type="ORF">SAMN04490208_1142</name>
</gene>
<evidence type="ECO:0000313" key="6">
    <source>
        <dbReference type="EMBL" id="SDN69044.1"/>
    </source>
</evidence>